<name>A0A445I6H7_GLYSO</name>
<reference evidence="2 3" key="1">
    <citation type="submission" date="2018-09" db="EMBL/GenBank/DDBJ databases">
        <title>A high-quality reference genome of wild soybean provides a powerful tool to mine soybean genomes.</title>
        <authorList>
            <person name="Xie M."/>
            <person name="Chung C.Y.L."/>
            <person name="Li M.-W."/>
            <person name="Wong F.-L."/>
            <person name="Chan T.-F."/>
            <person name="Lam H.-M."/>
        </authorList>
    </citation>
    <scope>NUCLEOTIDE SEQUENCE [LARGE SCALE GENOMIC DNA]</scope>
    <source>
        <strain evidence="3">cv. W05</strain>
        <tissue evidence="2">Hypocotyl of etiolated seedlings</tissue>
    </source>
</reference>
<feature type="transmembrane region" description="Helical" evidence="1">
    <location>
        <begin position="54"/>
        <end position="77"/>
    </location>
</feature>
<dbReference type="AlphaFoldDB" id="A0A445I6H7"/>
<organism evidence="2 3">
    <name type="scientific">Glycine soja</name>
    <name type="common">Wild soybean</name>
    <dbReference type="NCBI Taxonomy" id="3848"/>
    <lineage>
        <taxon>Eukaryota</taxon>
        <taxon>Viridiplantae</taxon>
        <taxon>Streptophyta</taxon>
        <taxon>Embryophyta</taxon>
        <taxon>Tracheophyta</taxon>
        <taxon>Spermatophyta</taxon>
        <taxon>Magnoliopsida</taxon>
        <taxon>eudicotyledons</taxon>
        <taxon>Gunneridae</taxon>
        <taxon>Pentapetalae</taxon>
        <taxon>rosids</taxon>
        <taxon>fabids</taxon>
        <taxon>Fabales</taxon>
        <taxon>Fabaceae</taxon>
        <taxon>Papilionoideae</taxon>
        <taxon>50 kb inversion clade</taxon>
        <taxon>NPAAA clade</taxon>
        <taxon>indigoferoid/millettioid clade</taxon>
        <taxon>Phaseoleae</taxon>
        <taxon>Glycine</taxon>
        <taxon>Glycine subgen. Soja</taxon>
    </lineage>
</organism>
<gene>
    <name evidence="2" type="ORF">D0Y65_031072</name>
</gene>
<keyword evidence="1" id="KW-0812">Transmembrane</keyword>
<evidence type="ECO:0000256" key="1">
    <source>
        <dbReference type="SAM" id="Phobius"/>
    </source>
</evidence>
<keyword evidence="1" id="KW-0472">Membrane</keyword>
<comment type="caution">
    <text evidence="2">The sequence shown here is derived from an EMBL/GenBank/DDBJ whole genome shotgun (WGS) entry which is preliminary data.</text>
</comment>
<keyword evidence="3" id="KW-1185">Reference proteome</keyword>
<sequence length="94" mass="10827">MTESEYVSLIGLLKSSTCSVLRILEYKHTSCLCPLFSMPTCYVLGEETTFPSTLVFHIYLAQDTIIQLLLWILCLFFPAGLKIPHLYNWNIEHL</sequence>
<dbReference type="Proteomes" id="UP000289340">
    <property type="component" value="Chromosome 11"/>
</dbReference>
<evidence type="ECO:0000313" key="3">
    <source>
        <dbReference type="Proteomes" id="UP000289340"/>
    </source>
</evidence>
<proteinExistence type="predicted"/>
<keyword evidence="1" id="KW-1133">Transmembrane helix</keyword>
<dbReference type="EMBL" id="QZWG01000011">
    <property type="protein sequence ID" value="RZB81643.1"/>
    <property type="molecule type" value="Genomic_DNA"/>
</dbReference>
<protein>
    <submittedName>
        <fullName evidence="2">Uncharacterized protein</fullName>
    </submittedName>
</protein>
<accession>A0A445I6H7</accession>
<evidence type="ECO:0000313" key="2">
    <source>
        <dbReference type="EMBL" id="RZB81643.1"/>
    </source>
</evidence>